<evidence type="ECO:0000313" key="7">
    <source>
        <dbReference type="Proteomes" id="UP001596472"/>
    </source>
</evidence>
<dbReference type="Gene3D" id="3.40.720.10">
    <property type="entry name" value="Alkaline Phosphatase, subunit A"/>
    <property type="match status" value="1"/>
</dbReference>
<dbReference type="Proteomes" id="UP001596472">
    <property type="component" value="Unassembled WGS sequence"/>
</dbReference>
<dbReference type="SUPFAM" id="SSF53649">
    <property type="entry name" value="Alkaline phosphatase-like"/>
    <property type="match status" value="1"/>
</dbReference>
<evidence type="ECO:0000256" key="4">
    <source>
        <dbReference type="ARBA" id="ARBA00022837"/>
    </source>
</evidence>
<dbReference type="InterPro" id="IPR017850">
    <property type="entry name" value="Alkaline_phosphatase_core_sf"/>
</dbReference>
<dbReference type="InterPro" id="IPR024607">
    <property type="entry name" value="Sulfatase_CS"/>
</dbReference>
<protein>
    <submittedName>
        <fullName evidence="6">Sulfatase</fullName>
    </submittedName>
</protein>
<dbReference type="Gene3D" id="3.30.1120.10">
    <property type="match status" value="1"/>
</dbReference>
<evidence type="ECO:0000256" key="2">
    <source>
        <dbReference type="ARBA" id="ARBA00022723"/>
    </source>
</evidence>
<feature type="domain" description="Sulfatase N-terminal" evidence="5">
    <location>
        <begin position="13"/>
        <end position="353"/>
    </location>
</feature>
<keyword evidence="3" id="KW-0378">Hydrolase</keyword>
<evidence type="ECO:0000313" key="6">
    <source>
        <dbReference type="EMBL" id="MFC7336044.1"/>
    </source>
</evidence>
<evidence type="ECO:0000256" key="3">
    <source>
        <dbReference type="ARBA" id="ARBA00022801"/>
    </source>
</evidence>
<gene>
    <name evidence="6" type="ORF">ACFQY0_02550</name>
</gene>
<comment type="similarity">
    <text evidence="1">Belongs to the sulfatase family.</text>
</comment>
<dbReference type="PANTHER" id="PTHR42693:SF53">
    <property type="entry name" value="ENDO-4-O-SULFATASE"/>
    <property type="match status" value="1"/>
</dbReference>
<accession>A0ABW2L121</accession>
<evidence type="ECO:0000259" key="5">
    <source>
        <dbReference type="Pfam" id="PF00884"/>
    </source>
</evidence>
<dbReference type="PANTHER" id="PTHR42693">
    <property type="entry name" value="ARYLSULFATASE FAMILY MEMBER"/>
    <property type="match status" value="1"/>
</dbReference>
<dbReference type="InterPro" id="IPR000917">
    <property type="entry name" value="Sulfatase_N"/>
</dbReference>
<sequence>MLWPVLRAEPAKPNVIVIFADDLGYADLAVQEQEKDLFTPNLDRMAAEGVRCTAGYATAPQCSPSRAGLLTGRYQQRLGIDTIPDLPLANEEVLIPEMLKPAGYTTAMVGKWHLEPNVICRDWIGKHLPKAKPDKRGFVTIPFGKKIPYMPESQGFDHYFCGEMNHYRANFRRDGEDCEPTHLNEKGFRVDIQSDAAIGFIDRHHDKPFFLYLSYYAPHTPLVTPEPYADHFSEDMAIRRRAALAMIHGIDHGVGRVMESLKRHGIDNNTIVFFTSDNGAPVHKRRDSPLDKDMGGWDGSLNTPWVGEKGMLSEGGIRVPFLIHWPEKLPAGMVYPHPVSTLDIAATARSVAGLPADPGLDGVDLMPLLGEGKAAERPLFWRFWKQIAVRDGRWKYLNVNKQAEFLFDLEDPAHEERNLAEANPEVLKQLQKKATSWAAELKPPGVPHGDADHEEVEWYREYFDARIK</sequence>
<name>A0ABW2L121_9BACT</name>
<evidence type="ECO:0000256" key="1">
    <source>
        <dbReference type="ARBA" id="ARBA00008779"/>
    </source>
</evidence>
<organism evidence="6 7">
    <name type="scientific">Haloferula chungangensis</name>
    <dbReference type="NCBI Taxonomy" id="1048331"/>
    <lineage>
        <taxon>Bacteria</taxon>
        <taxon>Pseudomonadati</taxon>
        <taxon>Verrucomicrobiota</taxon>
        <taxon>Verrucomicrobiia</taxon>
        <taxon>Verrucomicrobiales</taxon>
        <taxon>Verrucomicrobiaceae</taxon>
        <taxon>Haloferula</taxon>
    </lineage>
</organism>
<dbReference type="RefSeq" id="WP_379708766.1">
    <property type="nucleotide sequence ID" value="NZ_JBHTBS010000001.1"/>
</dbReference>
<keyword evidence="7" id="KW-1185">Reference proteome</keyword>
<proteinExistence type="inferred from homology"/>
<dbReference type="Pfam" id="PF00884">
    <property type="entry name" value="Sulfatase"/>
    <property type="match status" value="1"/>
</dbReference>
<dbReference type="InterPro" id="IPR050738">
    <property type="entry name" value="Sulfatase"/>
</dbReference>
<comment type="caution">
    <text evidence="6">The sequence shown here is derived from an EMBL/GenBank/DDBJ whole genome shotgun (WGS) entry which is preliminary data.</text>
</comment>
<keyword evidence="4" id="KW-0106">Calcium</keyword>
<dbReference type="EMBL" id="JBHTBS010000001">
    <property type="protein sequence ID" value="MFC7336044.1"/>
    <property type="molecule type" value="Genomic_DNA"/>
</dbReference>
<keyword evidence="2" id="KW-0479">Metal-binding</keyword>
<reference evidence="7" key="1">
    <citation type="journal article" date="2019" name="Int. J. Syst. Evol. Microbiol.">
        <title>The Global Catalogue of Microorganisms (GCM) 10K type strain sequencing project: providing services to taxonomists for standard genome sequencing and annotation.</title>
        <authorList>
            <consortium name="The Broad Institute Genomics Platform"/>
            <consortium name="The Broad Institute Genome Sequencing Center for Infectious Disease"/>
            <person name="Wu L."/>
            <person name="Ma J."/>
        </authorList>
    </citation>
    <scope>NUCLEOTIDE SEQUENCE [LARGE SCALE GENOMIC DNA]</scope>
    <source>
        <strain evidence="7">CGMCC 4.1467</strain>
    </source>
</reference>
<dbReference type="PROSITE" id="PS00149">
    <property type="entry name" value="SULFATASE_2"/>
    <property type="match status" value="1"/>
</dbReference>